<proteinExistence type="predicted"/>
<dbReference type="AlphaFoldDB" id="A0AA47M647"/>
<reference evidence="2" key="1">
    <citation type="journal article" date="2023" name="Front. Mar. Sci.">
        <title>A new Merluccius polli reference genome to investigate the effects of global change in West African waters.</title>
        <authorList>
            <person name="Mateo J.L."/>
            <person name="Blanco-Fernandez C."/>
            <person name="Garcia-Vazquez E."/>
            <person name="Machado-Schiaffino G."/>
        </authorList>
    </citation>
    <scope>NUCLEOTIDE SEQUENCE</scope>
    <source>
        <strain evidence="2">C29</strain>
        <tissue evidence="2">Fin</tissue>
    </source>
</reference>
<organism evidence="2 3">
    <name type="scientific">Merluccius polli</name>
    <name type="common">Benguela hake</name>
    <name type="synonym">Merluccius cadenati</name>
    <dbReference type="NCBI Taxonomy" id="89951"/>
    <lineage>
        <taxon>Eukaryota</taxon>
        <taxon>Metazoa</taxon>
        <taxon>Chordata</taxon>
        <taxon>Craniata</taxon>
        <taxon>Vertebrata</taxon>
        <taxon>Euteleostomi</taxon>
        <taxon>Actinopterygii</taxon>
        <taxon>Neopterygii</taxon>
        <taxon>Teleostei</taxon>
        <taxon>Neoteleostei</taxon>
        <taxon>Acanthomorphata</taxon>
        <taxon>Zeiogadaria</taxon>
        <taxon>Gadariae</taxon>
        <taxon>Gadiformes</taxon>
        <taxon>Gadoidei</taxon>
        <taxon>Merlucciidae</taxon>
        <taxon>Merluccius</taxon>
    </lineage>
</organism>
<protein>
    <submittedName>
        <fullName evidence="2">Uncharacterized protein</fullName>
    </submittedName>
</protein>
<dbReference type="EMBL" id="JAOPHQ010005716">
    <property type="protein sequence ID" value="KAK0134288.1"/>
    <property type="molecule type" value="Genomic_DNA"/>
</dbReference>
<evidence type="ECO:0000313" key="2">
    <source>
        <dbReference type="EMBL" id="KAK0134288.1"/>
    </source>
</evidence>
<keyword evidence="3" id="KW-1185">Reference proteome</keyword>
<feature type="region of interest" description="Disordered" evidence="1">
    <location>
        <begin position="130"/>
        <end position="166"/>
    </location>
</feature>
<comment type="caution">
    <text evidence="2">The sequence shown here is derived from an EMBL/GenBank/DDBJ whole genome shotgun (WGS) entry which is preliminary data.</text>
</comment>
<dbReference type="Proteomes" id="UP001174136">
    <property type="component" value="Unassembled WGS sequence"/>
</dbReference>
<accession>A0AA47M647</accession>
<gene>
    <name evidence="2" type="ORF">N1851_030139</name>
</gene>
<evidence type="ECO:0000256" key="1">
    <source>
        <dbReference type="SAM" id="MobiDB-lite"/>
    </source>
</evidence>
<name>A0AA47M647_MERPO</name>
<sequence>MGKAKDIVRYFSDASSCLPLADFYATLPRPNENPVDYWLRINRAANLADEGLRKQSRQMENTGEEVARMFVKHCPDPELACIFKCKPIQEWSSREVQMRIDYYQGGGAERELRASGRANRPVPLKSHNTALHTMQPSPVPYSQPMPEQCHTQFPPSVPIPAHSPNTQQSEKRILARMMGMLEQMMGKVQQRGSVPRGGRFQGGAREKVFEGNVPSRRPLSSPGAIFRSVMCSGQGGSAPGFPHFPRPAFAGSATASAVPVSAEPSDLPRIAPLIAMEGSRFPVLQEVRGIRNPYWPSNTTIWSPIQGWIRTTLLSFQRKQQWKAVDFLDFSNVDADSLAYISYSRQELLIIGSRNPVNFIDDLGTTAEISKLAGQTTIAPPPRHTERWRQQKRIHRGCREALGTDFASHSTILPFPASSLPMSDPW</sequence>
<evidence type="ECO:0000313" key="3">
    <source>
        <dbReference type="Proteomes" id="UP001174136"/>
    </source>
</evidence>